<feature type="domain" description="Fibronectin type-III" evidence="1">
    <location>
        <begin position="252"/>
        <end position="358"/>
    </location>
</feature>
<dbReference type="InterPro" id="IPR003961">
    <property type="entry name" value="FN3_dom"/>
</dbReference>
<keyword evidence="3" id="KW-1185">Reference proteome</keyword>
<dbReference type="Pfam" id="PF00095">
    <property type="entry name" value="WAP"/>
    <property type="match status" value="1"/>
</dbReference>
<dbReference type="SUPFAM" id="SSF49265">
    <property type="entry name" value="Fibronectin type III"/>
    <property type="match status" value="1"/>
</dbReference>
<feature type="domain" description="Fibronectin type-III" evidence="1">
    <location>
        <begin position="140"/>
        <end position="246"/>
    </location>
</feature>
<dbReference type="InterPro" id="IPR042447">
    <property type="entry name" value="Anosmin-1"/>
</dbReference>
<dbReference type="GeneID" id="113518950"/>
<dbReference type="SMART" id="SM00060">
    <property type="entry name" value="FN3"/>
    <property type="match status" value="2"/>
</dbReference>
<feature type="domain" description="WAP" evidence="2">
    <location>
        <begin position="83"/>
        <end position="131"/>
    </location>
</feature>
<dbReference type="PROSITE" id="PS51390">
    <property type="entry name" value="WAP"/>
    <property type="match status" value="1"/>
</dbReference>
<dbReference type="PANTHER" id="PTHR14131">
    <property type="entry name" value="ANOSMIN"/>
    <property type="match status" value="1"/>
</dbReference>
<dbReference type="CDD" id="cd00199">
    <property type="entry name" value="WAP"/>
    <property type="match status" value="1"/>
</dbReference>
<gene>
    <name evidence="4" type="primary">LOC113518950</name>
</gene>
<dbReference type="InterPro" id="IPR013783">
    <property type="entry name" value="Ig-like_fold"/>
</dbReference>
<evidence type="ECO:0000313" key="3">
    <source>
        <dbReference type="Proteomes" id="UP001652740"/>
    </source>
</evidence>
<name>A0ABM3MT28_GALME</name>
<evidence type="ECO:0000259" key="2">
    <source>
        <dbReference type="PROSITE" id="PS51390"/>
    </source>
</evidence>
<dbReference type="Proteomes" id="UP001652740">
    <property type="component" value="Unplaced"/>
</dbReference>
<dbReference type="PRINTS" id="PR00003">
    <property type="entry name" value="4DISULPHCORE"/>
</dbReference>
<proteinExistence type="predicted"/>
<dbReference type="Gene3D" id="4.10.75.10">
    <property type="entry name" value="Elafin-like"/>
    <property type="match status" value="1"/>
</dbReference>
<dbReference type="InterPro" id="IPR008197">
    <property type="entry name" value="WAP_dom"/>
</dbReference>
<protein>
    <submittedName>
        <fullName evidence="4">Anosmin-1 isoform X1</fullName>
    </submittedName>
</protein>
<dbReference type="Gene3D" id="2.60.40.10">
    <property type="entry name" value="Immunoglobulins"/>
    <property type="match status" value="2"/>
</dbReference>
<evidence type="ECO:0000259" key="1">
    <source>
        <dbReference type="PROSITE" id="PS50853"/>
    </source>
</evidence>
<accession>A0ABM3MT28</accession>
<dbReference type="PANTHER" id="PTHR14131:SF5">
    <property type="entry name" value="ANOSMIN-1"/>
    <property type="match status" value="1"/>
</dbReference>
<dbReference type="Pfam" id="PF00041">
    <property type="entry name" value="fn3"/>
    <property type="match status" value="1"/>
</dbReference>
<reference evidence="4" key="1">
    <citation type="submission" date="2025-08" db="UniProtKB">
        <authorList>
            <consortium name="RefSeq"/>
        </authorList>
    </citation>
    <scope>IDENTIFICATION</scope>
    <source>
        <tissue evidence="4">Whole larvae</tissue>
    </source>
</reference>
<dbReference type="RefSeq" id="XP_052754513.1">
    <property type="nucleotide sequence ID" value="XM_052898553.1"/>
</dbReference>
<dbReference type="CDD" id="cd00063">
    <property type="entry name" value="FN3"/>
    <property type="match status" value="2"/>
</dbReference>
<dbReference type="InterPro" id="IPR036645">
    <property type="entry name" value="Elafin-like_sf"/>
</dbReference>
<dbReference type="InterPro" id="IPR036116">
    <property type="entry name" value="FN3_sf"/>
</dbReference>
<evidence type="ECO:0000313" key="4">
    <source>
        <dbReference type="RefSeq" id="XP_052754513.1"/>
    </source>
</evidence>
<dbReference type="SMART" id="SM00217">
    <property type="entry name" value="WAP"/>
    <property type="match status" value="1"/>
</dbReference>
<dbReference type="PROSITE" id="PS50853">
    <property type="entry name" value="FN3"/>
    <property type="match status" value="2"/>
</dbReference>
<organism evidence="3 4">
    <name type="scientific">Galleria mellonella</name>
    <name type="common">Greater wax moth</name>
    <dbReference type="NCBI Taxonomy" id="7137"/>
    <lineage>
        <taxon>Eukaryota</taxon>
        <taxon>Metazoa</taxon>
        <taxon>Ecdysozoa</taxon>
        <taxon>Arthropoda</taxon>
        <taxon>Hexapoda</taxon>
        <taxon>Insecta</taxon>
        <taxon>Pterygota</taxon>
        <taxon>Neoptera</taxon>
        <taxon>Endopterygota</taxon>
        <taxon>Lepidoptera</taxon>
        <taxon>Glossata</taxon>
        <taxon>Ditrysia</taxon>
        <taxon>Pyraloidea</taxon>
        <taxon>Pyralidae</taxon>
        <taxon>Galleriinae</taxon>
        <taxon>Galleria</taxon>
    </lineage>
</organism>
<sequence>MTKKITLSTIHIVKMTFKMQVKILVVMVFLLMVPMVFSRDFDGWLMRMLSKHQSNSLSKARCDLMCLDVNKETKSKCRSQCRHKQKPGTCPVTDTPKWEDACVEACNSDSQCDGTQRCCRHTCGSTCNEPIDLLTLSRLPPLPVMDKAKEKKRSVLVKWSDGVGDAARAVPEKILYLLEEQHHLGPKYEEARLGQWNLILRTNKTKASLRNLLKPGHWYRFRVAAVSAIGTRGFSEPSAPFTPRRGPRPLPPPKKLKVKPLKSENGTFTIRLEWKEPKSDLPVMRYKVFWSRRARGVGGELDSLLVNHQTVSKDQTSIDIKDLQANSMYFLQVQAISQFGLGKLRSDKAAVFYNTPGSNVNQKQDSPPQLLRKRDRKIKGLKLHKVLWNSNRLKAKISWDPVANNEERGKYYVYWRTQKCQNPKKLKKDFSATTEETTFEIYELDYQCSYIVNVNKLQRNKYPDSELIVTVPSCEYFKQKVNNGTRFNCDT</sequence>
<dbReference type="SUPFAM" id="SSF57256">
    <property type="entry name" value="Elafin-like"/>
    <property type="match status" value="1"/>
</dbReference>